<dbReference type="EMBL" id="KN847317">
    <property type="protein sequence ID" value="KIW61834.1"/>
    <property type="molecule type" value="Genomic_DNA"/>
</dbReference>
<protein>
    <recommendedName>
        <fullName evidence="4">Proteophosphoglycan ppg4</fullName>
    </recommendedName>
</protein>
<dbReference type="GeneID" id="25323814"/>
<keyword evidence="3" id="KW-1185">Reference proteome</keyword>
<evidence type="ECO:0000256" key="1">
    <source>
        <dbReference type="SAM" id="MobiDB-lite"/>
    </source>
</evidence>
<feature type="compositionally biased region" description="Polar residues" evidence="1">
    <location>
        <begin position="1045"/>
        <end position="1054"/>
    </location>
</feature>
<feature type="region of interest" description="Disordered" evidence="1">
    <location>
        <begin position="1020"/>
        <end position="1073"/>
    </location>
</feature>
<feature type="compositionally biased region" description="Polar residues" evidence="1">
    <location>
        <begin position="354"/>
        <end position="363"/>
    </location>
</feature>
<feature type="region of interest" description="Disordered" evidence="1">
    <location>
        <begin position="350"/>
        <end position="370"/>
    </location>
</feature>
<proteinExistence type="predicted"/>
<dbReference type="RefSeq" id="XP_013322418.1">
    <property type="nucleotide sequence ID" value="XM_013466964.1"/>
</dbReference>
<feature type="compositionally biased region" description="Polar residues" evidence="1">
    <location>
        <begin position="200"/>
        <end position="211"/>
    </location>
</feature>
<gene>
    <name evidence="2" type="ORF">PV05_01906</name>
</gene>
<feature type="compositionally biased region" description="Low complexity" evidence="1">
    <location>
        <begin position="151"/>
        <end position="161"/>
    </location>
</feature>
<dbReference type="AlphaFoldDB" id="A0A0D2FPA2"/>
<feature type="compositionally biased region" description="Low complexity" evidence="1">
    <location>
        <begin position="499"/>
        <end position="509"/>
    </location>
</feature>
<evidence type="ECO:0000313" key="3">
    <source>
        <dbReference type="Proteomes" id="UP000054342"/>
    </source>
</evidence>
<sequence>MRFGRQKSSVAVALVQDEPEARRRNRLSKPLTKKLATSVSTTSLQEPIPRIKNASTPDLRTGGPLSSHPSNAALRQQIRSEVFISNIESPSKHSKTDSTWSVAYMVNQIEGHSVNDLAPQQEQSPVSPVLGLSTVKPKKRKSLILRRLSTRRSASLKRSTSNGKLDSLKDEAMSASTPSSSIDCIVDSPSIPPTRRASFTPGTATRKPSQLRQEEQIEEESLVEEWEQRHIVDTDYFDWRPPAPPAMVGRVGTPADLDYSHLGGLRRGSLQVMNGRASPTFSEISKVSRQPLSVLSPHRDISSDYGDADDELQKGIQAVNIRPVHTPLDVSNEGRCFSWETKDGEVLRTHPLQIVTSADTESTSAKDPDQASMMAQEYMAELAASPFSEHKSYYSPGSSGKSKSEGWLQTSSSVSSLHSSPERSPSPTGSVVRRSRHEQEGESRLHVFDNVHGQSGDSASRWCSPRLSIDEGLQSSPESQAQASSSRLQPPRASEKSDSGYSSSTSLRSLQVAPGASHMKTCAFENASTSTLTGQSQQQEVKPPRLSHRPTILKSRKTAPQLPTFANLNPPVGTLTPAPAASKTEITSAKTVKGRKKLQKKRPLSQPPAKVSLTRVRSFEGEGIPSIPHEVRENLRIRSEEVPELERTYLPLHALTNQASLSSIDLQKSDIRFPSPAPEQPVPIRRSRSLSRPRSWIGRPKEDMVSSRRNSGISQIEAMAIINDFGTVASSLGGSPYDMAHENMVTEQTMNPYNISIIAPRPKYMMDDKTAAELSRARSRSIQQRAGLPAIQRPSFNDRGGIPGRNLRPASFASDAPPITPEMLQKAFRTSSAQRQPSLTYGNAPPPPLHSPRPSYISCEETSSDVVVAPPPPHHSPQPMDVMPNPWAAHAAAWKARRQSAGVGLRRQSWSSRDPHGHFEGRDNFMHEEPLYPAIPPRNSQYKRWTHCAAPTEHPPLQQEHYEGYDDYTSHGQTDYVRPEPAHQRLGDYDTAYMRRSKHNSMVHDNQYSRGRVQEPYAPVHHWPLPATGPHESASRNRSYRPHSQAGSVRSFASSLAEDLHPSDLERSHQPPEFGRYSGGLAFECERRNGFGGSAGTRSVSGKAEAAWKDVPIRASFGVDLGDVPVMDGARIR</sequence>
<feature type="compositionally biased region" description="Basic and acidic residues" evidence="1">
    <location>
        <begin position="1058"/>
        <end position="1070"/>
    </location>
</feature>
<evidence type="ECO:0000313" key="2">
    <source>
        <dbReference type="EMBL" id="KIW61834.1"/>
    </source>
</evidence>
<feature type="region of interest" description="Disordered" evidence="1">
    <location>
        <begin position="17"/>
        <end position="69"/>
    </location>
</feature>
<feature type="region of interest" description="Disordered" evidence="1">
    <location>
        <begin position="391"/>
        <end position="514"/>
    </location>
</feature>
<feature type="compositionally biased region" description="Polar residues" evidence="1">
    <location>
        <begin position="35"/>
        <end position="45"/>
    </location>
</feature>
<accession>A0A0D2FPA2</accession>
<evidence type="ECO:0008006" key="4">
    <source>
        <dbReference type="Google" id="ProtNLM"/>
    </source>
</evidence>
<dbReference type="OrthoDB" id="5341904at2759"/>
<feature type="compositionally biased region" description="Basic and acidic residues" evidence="1">
    <location>
        <begin position="437"/>
        <end position="449"/>
    </location>
</feature>
<reference evidence="2 3" key="1">
    <citation type="submission" date="2015-01" db="EMBL/GenBank/DDBJ databases">
        <title>The Genome Sequence of Exophiala xenobiotica CBS118157.</title>
        <authorList>
            <consortium name="The Broad Institute Genomics Platform"/>
            <person name="Cuomo C."/>
            <person name="de Hoog S."/>
            <person name="Gorbushina A."/>
            <person name="Stielow B."/>
            <person name="Teixiera M."/>
            <person name="Abouelleil A."/>
            <person name="Chapman S.B."/>
            <person name="Priest M."/>
            <person name="Young S.K."/>
            <person name="Wortman J."/>
            <person name="Nusbaum C."/>
            <person name="Birren B."/>
        </authorList>
    </citation>
    <scope>NUCLEOTIDE SEQUENCE [LARGE SCALE GENOMIC DNA]</scope>
    <source>
        <strain evidence="2 3">CBS 118157</strain>
    </source>
</reference>
<dbReference type="HOGENOM" id="CLU_008716_0_0_1"/>
<feature type="compositionally biased region" description="Polar residues" evidence="1">
    <location>
        <begin position="828"/>
        <end position="841"/>
    </location>
</feature>
<feature type="region of interest" description="Disordered" evidence="1">
    <location>
        <begin position="672"/>
        <end position="708"/>
    </location>
</feature>
<dbReference type="Proteomes" id="UP000054342">
    <property type="component" value="Unassembled WGS sequence"/>
</dbReference>
<feature type="compositionally biased region" description="Low complexity" evidence="1">
    <location>
        <begin position="474"/>
        <end position="486"/>
    </location>
</feature>
<feature type="region of interest" description="Disordered" evidence="1">
    <location>
        <begin position="149"/>
        <end position="219"/>
    </location>
</feature>
<feature type="compositionally biased region" description="Low complexity" evidence="1">
    <location>
        <begin position="411"/>
        <end position="427"/>
    </location>
</feature>
<feature type="region of interest" description="Disordered" evidence="1">
    <location>
        <begin position="783"/>
        <end position="853"/>
    </location>
</feature>
<feature type="compositionally biased region" description="Basic residues" evidence="1">
    <location>
        <begin position="592"/>
        <end position="603"/>
    </location>
</feature>
<feature type="region of interest" description="Disordered" evidence="1">
    <location>
        <begin position="562"/>
        <end position="610"/>
    </location>
</feature>
<name>A0A0D2FPA2_9EURO</name>
<organism evidence="2 3">
    <name type="scientific">Exophiala xenobiotica</name>
    <dbReference type="NCBI Taxonomy" id="348802"/>
    <lineage>
        <taxon>Eukaryota</taxon>
        <taxon>Fungi</taxon>
        <taxon>Dikarya</taxon>
        <taxon>Ascomycota</taxon>
        <taxon>Pezizomycotina</taxon>
        <taxon>Eurotiomycetes</taxon>
        <taxon>Chaetothyriomycetidae</taxon>
        <taxon>Chaetothyriales</taxon>
        <taxon>Herpotrichiellaceae</taxon>
        <taxon>Exophiala</taxon>
    </lineage>
</organism>
<dbReference type="STRING" id="348802.A0A0D2FPA2"/>